<dbReference type="GO" id="GO:0004523">
    <property type="term" value="F:RNA-DNA hybrid ribonuclease activity"/>
    <property type="evidence" value="ECO:0007669"/>
    <property type="project" value="UniProtKB-EC"/>
</dbReference>
<keyword evidence="8" id="KW-0255">Endonuclease</keyword>
<sequence>MTYTFPPSLHPLRDYLKGQGADTRAFASARQAAFMAQQLLGTRVKFPDKGADMTSTLFMIQKAVTEKDILVRNIPAAIDGKAKKMKSASGLSKREVRHLSKEDWNKRNRKERIKERFPAEKFSEGLHIFCDGASVPNPGVGGWGVVVYEDGAEIASAFGGDPDTTNNQMELTGLLNALEQAWKHITEWPEVTIWCDSQYCVKGVNEWMPGWKAKGWQRGGANAEPQNRVVMNVDLWKAIDEKMQEFPKFGKIHVRWVKGHHGVAGNERADQLAEQGRLEAEERGRSEDELSLLDQVNDLDARFKQIMGAV</sequence>
<organism evidence="12 13">
    <name type="scientific">Rhizobium oryzihabitans</name>
    <dbReference type="NCBI Taxonomy" id="2267833"/>
    <lineage>
        <taxon>Bacteria</taxon>
        <taxon>Pseudomonadati</taxon>
        <taxon>Pseudomonadota</taxon>
        <taxon>Alphaproteobacteria</taxon>
        <taxon>Hyphomicrobiales</taxon>
        <taxon>Rhizobiaceae</taxon>
        <taxon>Rhizobium/Agrobacterium group</taxon>
        <taxon>Rhizobium</taxon>
    </lineage>
</organism>
<evidence type="ECO:0000256" key="3">
    <source>
        <dbReference type="ARBA" id="ARBA00005300"/>
    </source>
</evidence>
<evidence type="ECO:0000256" key="6">
    <source>
        <dbReference type="ARBA" id="ARBA00022722"/>
    </source>
</evidence>
<evidence type="ECO:0000256" key="5">
    <source>
        <dbReference type="ARBA" id="ARBA00012180"/>
    </source>
</evidence>
<reference evidence="12 13" key="1">
    <citation type="submission" date="2020-02" db="EMBL/GenBank/DDBJ databases">
        <title>Plant-Promoting Endophytic Bacterium Rhizobium oryzihabitans sp. nov., Isolated from the Root of Rice.</title>
        <authorList>
            <person name="zhao J."/>
            <person name="Zhang G."/>
        </authorList>
    </citation>
    <scope>NUCLEOTIDE SEQUENCE [LARGE SCALE GENOMIC DNA]</scope>
    <source>
        <strain evidence="12 13">M15</strain>
    </source>
</reference>
<evidence type="ECO:0000256" key="7">
    <source>
        <dbReference type="ARBA" id="ARBA00022723"/>
    </source>
</evidence>
<dbReference type="PANTHER" id="PTHR10642:SF26">
    <property type="entry name" value="RIBONUCLEASE H1"/>
    <property type="match status" value="1"/>
</dbReference>
<evidence type="ECO:0000256" key="8">
    <source>
        <dbReference type="ARBA" id="ARBA00022759"/>
    </source>
</evidence>
<dbReference type="CDD" id="cd09278">
    <property type="entry name" value="RNase_HI_prokaryote_like"/>
    <property type="match status" value="1"/>
</dbReference>
<evidence type="ECO:0000256" key="2">
    <source>
        <dbReference type="ARBA" id="ARBA00001946"/>
    </source>
</evidence>
<evidence type="ECO:0000256" key="1">
    <source>
        <dbReference type="ARBA" id="ARBA00000077"/>
    </source>
</evidence>
<evidence type="ECO:0000313" key="13">
    <source>
        <dbReference type="Proteomes" id="UP000464865"/>
    </source>
</evidence>
<comment type="catalytic activity">
    <reaction evidence="1">
        <text>Endonucleolytic cleavage to 5'-phosphomonoester.</text>
        <dbReference type="EC" id="3.1.26.4"/>
    </reaction>
</comment>
<protein>
    <recommendedName>
        <fullName evidence="5">ribonuclease H</fullName>
        <ecNumber evidence="5">3.1.26.4</ecNumber>
    </recommendedName>
</protein>
<dbReference type="Proteomes" id="UP000464865">
    <property type="component" value="Chromosome M15-11"/>
</dbReference>
<dbReference type="InterPro" id="IPR012337">
    <property type="entry name" value="RNaseH-like_sf"/>
</dbReference>
<evidence type="ECO:0000256" key="9">
    <source>
        <dbReference type="ARBA" id="ARBA00022801"/>
    </source>
</evidence>
<gene>
    <name evidence="12" type="ORF">G3A56_09190</name>
</gene>
<feature type="domain" description="RNase H type-1" evidence="11">
    <location>
        <begin position="122"/>
        <end position="278"/>
    </location>
</feature>
<dbReference type="SUPFAM" id="SSF53098">
    <property type="entry name" value="Ribonuclease H-like"/>
    <property type="match status" value="1"/>
</dbReference>
<dbReference type="InterPro" id="IPR036397">
    <property type="entry name" value="RNaseH_sf"/>
</dbReference>
<dbReference type="Pfam" id="PF00075">
    <property type="entry name" value="RNase_H"/>
    <property type="match status" value="1"/>
</dbReference>
<comment type="subunit">
    <text evidence="4">Monomer.</text>
</comment>
<keyword evidence="7" id="KW-0479">Metal-binding</keyword>
<dbReference type="KEGG" id="roy:G3A56_09190"/>
<dbReference type="EC" id="3.1.26.4" evidence="5"/>
<keyword evidence="9" id="KW-0378">Hydrolase</keyword>
<dbReference type="Gene3D" id="3.30.420.10">
    <property type="entry name" value="Ribonuclease H-like superfamily/Ribonuclease H"/>
    <property type="match status" value="1"/>
</dbReference>
<keyword evidence="10" id="KW-0460">Magnesium</keyword>
<dbReference type="InterPro" id="IPR002156">
    <property type="entry name" value="RNaseH_domain"/>
</dbReference>
<evidence type="ECO:0000259" key="11">
    <source>
        <dbReference type="PROSITE" id="PS50879"/>
    </source>
</evidence>
<keyword evidence="6" id="KW-0540">Nuclease</keyword>
<dbReference type="AlphaFoldDB" id="A0A7L5BH43"/>
<keyword evidence="13" id="KW-1185">Reference proteome</keyword>
<accession>A0A7L5BH43</accession>
<dbReference type="RefSeq" id="WP_164056319.1">
    <property type="nucleotide sequence ID" value="NZ_CP048632.1"/>
</dbReference>
<dbReference type="GO" id="GO:0046872">
    <property type="term" value="F:metal ion binding"/>
    <property type="evidence" value="ECO:0007669"/>
    <property type="project" value="UniProtKB-KW"/>
</dbReference>
<dbReference type="GO" id="GO:0003676">
    <property type="term" value="F:nucleic acid binding"/>
    <property type="evidence" value="ECO:0007669"/>
    <property type="project" value="InterPro"/>
</dbReference>
<comment type="similarity">
    <text evidence="3">Belongs to the RNase H family.</text>
</comment>
<name>A0A7L5BH43_9HYPH</name>
<comment type="cofactor">
    <cofactor evidence="2">
        <name>Mg(2+)</name>
        <dbReference type="ChEBI" id="CHEBI:18420"/>
    </cofactor>
</comment>
<evidence type="ECO:0000256" key="4">
    <source>
        <dbReference type="ARBA" id="ARBA00011245"/>
    </source>
</evidence>
<evidence type="ECO:0000313" key="12">
    <source>
        <dbReference type="EMBL" id="QIB38142.1"/>
    </source>
</evidence>
<dbReference type="GO" id="GO:0043137">
    <property type="term" value="P:DNA replication, removal of RNA primer"/>
    <property type="evidence" value="ECO:0007669"/>
    <property type="project" value="TreeGrafter"/>
</dbReference>
<dbReference type="InterPro" id="IPR050092">
    <property type="entry name" value="RNase_H"/>
</dbReference>
<dbReference type="EMBL" id="CP048632">
    <property type="protein sequence ID" value="QIB38142.1"/>
    <property type="molecule type" value="Genomic_DNA"/>
</dbReference>
<proteinExistence type="inferred from homology"/>
<dbReference type="PANTHER" id="PTHR10642">
    <property type="entry name" value="RIBONUCLEASE H1"/>
    <property type="match status" value="1"/>
</dbReference>
<evidence type="ECO:0000256" key="10">
    <source>
        <dbReference type="ARBA" id="ARBA00022842"/>
    </source>
</evidence>
<dbReference type="PROSITE" id="PS50879">
    <property type="entry name" value="RNASE_H_1"/>
    <property type="match status" value="1"/>
</dbReference>
<dbReference type="InterPro" id="IPR022892">
    <property type="entry name" value="RNaseHI"/>
</dbReference>